<proteinExistence type="predicted"/>
<sequence length="128" mass="15028">MRLLFITICLSLSVGESLAQKKLTSKMIVGEWKIIHYPYIKVENQGIVHLPLDPKAELLQPSDTLISFNEKQFLINQGAKEGKYKIKVDELSLNGRAYLFFYDSEDKFRLVRIINDDHRLSYYLYRIK</sequence>
<protein>
    <recommendedName>
        <fullName evidence="3">DUF4488 domain-containing protein</fullName>
    </recommendedName>
</protein>
<dbReference type="EMBL" id="JAUKPO010000100">
    <property type="protein sequence ID" value="MDO1451827.1"/>
    <property type="molecule type" value="Genomic_DNA"/>
</dbReference>
<comment type="caution">
    <text evidence="1">The sequence shown here is derived from an EMBL/GenBank/DDBJ whole genome shotgun (WGS) entry which is preliminary data.</text>
</comment>
<organism evidence="1 2">
    <name type="scientific">Rhodocytophaga aerolata</name>
    <dbReference type="NCBI Taxonomy" id="455078"/>
    <lineage>
        <taxon>Bacteria</taxon>
        <taxon>Pseudomonadati</taxon>
        <taxon>Bacteroidota</taxon>
        <taxon>Cytophagia</taxon>
        <taxon>Cytophagales</taxon>
        <taxon>Rhodocytophagaceae</taxon>
        <taxon>Rhodocytophaga</taxon>
    </lineage>
</organism>
<dbReference type="Proteomes" id="UP001168528">
    <property type="component" value="Unassembled WGS sequence"/>
</dbReference>
<reference evidence="1" key="1">
    <citation type="submission" date="2023-07" db="EMBL/GenBank/DDBJ databases">
        <title>The genome sequence of Rhodocytophaga aerolata KACC 12507.</title>
        <authorList>
            <person name="Zhang X."/>
        </authorList>
    </citation>
    <scope>NUCLEOTIDE SEQUENCE</scope>
    <source>
        <strain evidence="1">KACC 12507</strain>
    </source>
</reference>
<evidence type="ECO:0000313" key="1">
    <source>
        <dbReference type="EMBL" id="MDO1451827.1"/>
    </source>
</evidence>
<gene>
    <name evidence="1" type="ORF">Q0590_36495</name>
</gene>
<evidence type="ECO:0000313" key="2">
    <source>
        <dbReference type="Proteomes" id="UP001168528"/>
    </source>
</evidence>
<keyword evidence="2" id="KW-1185">Reference proteome</keyword>
<name>A0ABT8RL98_9BACT</name>
<accession>A0ABT8RL98</accession>
<dbReference type="RefSeq" id="WP_302042620.1">
    <property type="nucleotide sequence ID" value="NZ_JAUKPO010000100.1"/>
</dbReference>
<evidence type="ECO:0008006" key="3">
    <source>
        <dbReference type="Google" id="ProtNLM"/>
    </source>
</evidence>